<evidence type="ECO:0000256" key="6">
    <source>
        <dbReference type="SAM" id="Phobius"/>
    </source>
</evidence>
<keyword evidence="8" id="KW-1185">Reference proteome</keyword>
<keyword evidence="6" id="KW-0812">Transmembrane</keyword>
<evidence type="ECO:0000256" key="3">
    <source>
        <dbReference type="ARBA" id="ARBA00022824"/>
    </source>
</evidence>
<comment type="caution">
    <text evidence="7">The sequence shown here is derived from an EMBL/GenBank/DDBJ whole genome shotgun (WGS) entry which is preliminary data.</text>
</comment>
<feature type="transmembrane region" description="Helical" evidence="6">
    <location>
        <begin position="531"/>
        <end position="549"/>
    </location>
</feature>
<proteinExistence type="predicted"/>
<evidence type="ECO:0000256" key="5">
    <source>
        <dbReference type="SAM" id="MobiDB-lite"/>
    </source>
</evidence>
<accession>A0ABR4MYJ5</accession>
<feature type="transmembrane region" description="Helical" evidence="6">
    <location>
        <begin position="158"/>
        <end position="177"/>
    </location>
</feature>
<feature type="transmembrane region" description="Helical" evidence="6">
    <location>
        <begin position="333"/>
        <end position="351"/>
    </location>
</feature>
<dbReference type="PANTHER" id="PTHR10408">
    <property type="entry name" value="STEROL O-ACYLTRANSFERASE"/>
    <property type="match status" value="1"/>
</dbReference>
<dbReference type="EC" id="2.3.1.26" evidence="7"/>
<evidence type="ECO:0000256" key="2">
    <source>
        <dbReference type="ARBA" id="ARBA00022679"/>
    </source>
</evidence>
<evidence type="ECO:0000256" key="1">
    <source>
        <dbReference type="ARBA" id="ARBA00004477"/>
    </source>
</evidence>
<feature type="transmembrane region" description="Helical" evidence="6">
    <location>
        <begin position="495"/>
        <end position="519"/>
    </location>
</feature>
<evidence type="ECO:0000256" key="4">
    <source>
        <dbReference type="ARBA" id="ARBA00023315"/>
    </source>
</evidence>
<keyword evidence="6" id="KW-0472">Membrane</keyword>
<evidence type="ECO:0000313" key="8">
    <source>
        <dbReference type="Proteomes" id="UP001527925"/>
    </source>
</evidence>
<dbReference type="EMBL" id="JADGIZ020000071">
    <property type="protein sequence ID" value="KAL2912299.1"/>
    <property type="molecule type" value="Genomic_DNA"/>
</dbReference>
<keyword evidence="2 7" id="KW-0808">Transferase</keyword>
<feature type="transmembrane region" description="Helical" evidence="6">
    <location>
        <begin position="371"/>
        <end position="396"/>
    </location>
</feature>
<evidence type="ECO:0000313" key="7">
    <source>
        <dbReference type="EMBL" id="KAL2912299.1"/>
    </source>
</evidence>
<feature type="transmembrane region" description="Helical" evidence="6">
    <location>
        <begin position="470"/>
        <end position="489"/>
    </location>
</feature>
<feature type="transmembrane region" description="Helical" evidence="6">
    <location>
        <begin position="224"/>
        <end position="246"/>
    </location>
</feature>
<comment type="subcellular location">
    <subcellularLocation>
        <location evidence="1">Endoplasmic reticulum membrane</location>
        <topology evidence="1">Multi-pass membrane protein</topology>
    </subcellularLocation>
</comment>
<name>A0ABR4MYJ5_9FUNG</name>
<feature type="compositionally biased region" description="Basic and acidic residues" evidence="5">
    <location>
        <begin position="50"/>
        <end position="64"/>
    </location>
</feature>
<gene>
    <name evidence="7" type="primary">SOAT1</name>
    <name evidence="7" type="ORF">HK105_208214</name>
</gene>
<feature type="region of interest" description="Disordered" evidence="5">
    <location>
        <begin position="1"/>
        <end position="69"/>
    </location>
</feature>
<feature type="transmembrane region" description="Helical" evidence="6">
    <location>
        <begin position="189"/>
        <end position="212"/>
    </location>
</feature>
<keyword evidence="6" id="KW-1133">Transmembrane helix</keyword>
<reference evidence="7 8" key="1">
    <citation type="submission" date="2023-09" db="EMBL/GenBank/DDBJ databases">
        <title>Pangenome analysis of Batrachochytrium dendrobatidis and related Chytrids.</title>
        <authorList>
            <person name="Yacoub M.N."/>
            <person name="Stajich J.E."/>
            <person name="James T.Y."/>
        </authorList>
    </citation>
    <scope>NUCLEOTIDE SEQUENCE [LARGE SCALE GENOMIC DNA]</scope>
    <source>
        <strain evidence="7 8">JEL0888</strain>
    </source>
</reference>
<sequence>MHPAKMGLRQRRAGSIHDGAVPDSAYDHADAGDHAALLPPGAAPPPAHPGPDHARSAEPDRAVTDRNSLQRSLAEQFSQLEQLQITAQLMSSNVTKELSRITNELEAMKTSCAARICSFDSALASSGLSTKHGRNPGPKCFVPRDSLLSVMLHVKDFMTVYNIFVAVLPIVGITAMLQNYAERGRLIDFSLMTYTFGSIDIVAQAWVVMFAWTAAGYAWKHINAFFPFPVVLPVYIAYQGALYYFAAYMAVGNRLPPASGCIVLCEQTRLSMKVHSFFRKHLPTNSEPAETVYQKNHGGVRLYEVGFSHYMASTMAPCATEYPRTPLVRWSRAILHALEFSFIITYAYILFERYLFPILRVPPVPEKNSMWEFLFMSFNCMVPSMILFVFGFFGFLHSWLNMWAEILQFADREFYNLITHVRDWWNSLSFAEYYRKWNAVVYDWLYEYMYADTVMFLEQQHFKPMVAKSLAALFVIEVSLCLSNAELWQAVIHEHILACALGFFFPVLLLMFGGPGVVFTHFTRKRKDQNVFVWAMLFVGCGLLVTLYSREFYFRQLYVDKAKPWTLGDFTTSYAWRHIINAR</sequence>
<dbReference type="PANTHER" id="PTHR10408:SF8">
    <property type="entry name" value="O-ACYLTRANSFERASE"/>
    <property type="match status" value="1"/>
</dbReference>
<dbReference type="Proteomes" id="UP001527925">
    <property type="component" value="Unassembled WGS sequence"/>
</dbReference>
<dbReference type="GO" id="GO:0004772">
    <property type="term" value="F:sterol O-acyltransferase activity"/>
    <property type="evidence" value="ECO:0007669"/>
    <property type="project" value="UniProtKB-EC"/>
</dbReference>
<organism evidence="7 8">
    <name type="scientific">Polyrhizophydium stewartii</name>
    <dbReference type="NCBI Taxonomy" id="2732419"/>
    <lineage>
        <taxon>Eukaryota</taxon>
        <taxon>Fungi</taxon>
        <taxon>Fungi incertae sedis</taxon>
        <taxon>Chytridiomycota</taxon>
        <taxon>Chytridiomycota incertae sedis</taxon>
        <taxon>Chytridiomycetes</taxon>
        <taxon>Rhizophydiales</taxon>
        <taxon>Rhizophydiales incertae sedis</taxon>
        <taxon>Polyrhizophydium</taxon>
    </lineage>
</organism>
<keyword evidence="3" id="KW-0256">Endoplasmic reticulum</keyword>
<protein>
    <submittedName>
        <fullName evidence="7">Sterol O-acyltransferase 1</fullName>
        <ecNumber evidence="7">2.3.1.26</ecNumber>
    </submittedName>
</protein>
<keyword evidence="4 7" id="KW-0012">Acyltransferase</keyword>
<dbReference type="InterPro" id="IPR014371">
    <property type="entry name" value="Oat_ACAT_DAG_ARE"/>
</dbReference>